<evidence type="ECO:0000259" key="6">
    <source>
        <dbReference type="PROSITE" id="PS50977"/>
    </source>
</evidence>
<evidence type="ECO:0000256" key="4">
    <source>
        <dbReference type="PROSITE-ProRule" id="PRU00335"/>
    </source>
</evidence>
<keyword evidence="3" id="KW-0804">Transcription</keyword>
<dbReference type="PANTHER" id="PTHR30055">
    <property type="entry name" value="HTH-TYPE TRANSCRIPTIONAL REGULATOR RUTR"/>
    <property type="match status" value="1"/>
</dbReference>
<dbReference type="PROSITE" id="PS50977">
    <property type="entry name" value="HTH_TETR_2"/>
    <property type="match status" value="1"/>
</dbReference>
<keyword evidence="8" id="KW-1185">Reference proteome</keyword>
<evidence type="ECO:0000256" key="2">
    <source>
        <dbReference type="ARBA" id="ARBA00023125"/>
    </source>
</evidence>
<dbReference type="InterPro" id="IPR041586">
    <property type="entry name" value="PsrA_TetR_C"/>
</dbReference>
<evidence type="ECO:0000256" key="3">
    <source>
        <dbReference type="ARBA" id="ARBA00023163"/>
    </source>
</evidence>
<proteinExistence type="predicted"/>
<organism evidence="7 8">
    <name type="scientific">Brevundimonas staleyi</name>
    <dbReference type="NCBI Taxonomy" id="74326"/>
    <lineage>
        <taxon>Bacteria</taxon>
        <taxon>Pseudomonadati</taxon>
        <taxon>Pseudomonadota</taxon>
        <taxon>Alphaproteobacteria</taxon>
        <taxon>Caulobacterales</taxon>
        <taxon>Caulobacteraceae</taxon>
        <taxon>Brevundimonas</taxon>
    </lineage>
</organism>
<evidence type="ECO:0000313" key="7">
    <source>
        <dbReference type="EMBL" id="MFC5345613.1"/>
    </source>
</evidence>
<gene>
    <name evidence="7" type="ORF">ACFPIE_16980</name>
</gene>
<sequence>MPDRPEVQAMTTPPRKPRRKAEQRAESLEQLLDAAEELFSKHGFYGVSIRDIAEKVGVHKSLIHYYFTDKQEVFDKVMARRAPVTSGRRMEALDAYEIASKGKPTVEGALRAFLDTDFDTYSKGGDGWRHFGALSAQINNTPAWGAEVMDRLYDPVVLRLIGLLKQAMPEAAEEDIFWGYHFVTGALTLSLARTGRIDHLSGGKCRSDDFDAIKERMAAFMAHGFIGICRDRAAERQRQAPG</sequence>
<dbReference type="InterPro" id="IPR001647">
    <property type="entry name" value="HTH_TetR"/>
</dbReference>
<dbReference type="EMBL" id="JBHSLF010000051">
    <property type="protein sequence ID" value="MFC5345613.1"/>
    <property type="molecule type" value="Genomic_DNA"/>
</dbReference>
<dbReference type="Pfam" id="PF17939">
    <property type="entry name" value="TetR_C_30"/>
    <property type="match status" value="1"/>
</dbReference>
<comment type="caution">
    <text evidence="7">The sequence shown here is derived from an EMBL/GenBank/DDBJ whole genome shotgun (WGS) entry which is preliminary data.</text>
</comment>
<dbReference type="InterPro" id="IPR009057">
    <property type="entry name" value="Homeodomain-like_sf"/>
</dbReference>
<dbReference type="SUPFAM" id="SSF46689">
    <property type="entry name" value="Homeodomain-like"/>
    <property type="match status" value="1"/>
</dbReference>
<evidence type="ECO:0000313" key="8">
    <source>
        <dbReference type="Proteomes" id="UP001596152"/>
    </source>
</evidence>
<name>A0ABW0FXH6_9CAUL</name>
<dbReference type="InterPro" id="IPR036271">
    <property type="entry name" value="Tet_transcr_reg_TetR-rel_C_sf"/>
</dbReference>
<dbReference type="Proteomes" id="UP001596152">
    <property type="component" value="Unassembled WGS sequence"/>
</dbReference>
<keyword evidence="1" id="KW-0805">Transcription regulation</keyword>
<protein>
    <submittedName>
        <fullName evidence="7">TetR/AcrR family transcriptional regulator</fullName>
    </submittedName>
</protein>
<dbReference type="InterPro" id="IPR050109">
    <property type="entry name" value="HTH-type_TetR-like_transc_reg"/>
</dbReference>
<dbReference type="PANTHER" id="PTHR30055:SF234">
    <property type="entry name" value="HTH-TYPE TRANSCRIPTIONAL REGULATOR BETI"/>
    <property type="match status" value="1"/>
</dbReference>
<accession>A0ABW0FXH6</accession>
<dbReference type="Pfam" id="PF00440">
    <property type="entry name" value="TetR_N"/>
    <property type="match status" value="1"/>
</dbReference>
<evidence type="ECO:0000256" key="5">
    <source>
        <dbReference type="SAM" id="MobiDB-lite"/>
    </source>
</evidence>
<reference evidence="8" key="1">
    <citation type="journal article" date="2019" name="Int. J. Syst. Evol. Microbiol.">
        <title>The Global Catalogue of Microorganisms (GCM) 10K type strain sequencing project: providing services to taxonomists for standard genome sequencing and annotation.</title>
        <authorList>
            <consortium name="The Broad Institute Genomics Platform"/>
            <consortium name="The Broad Institute Genome Sequencing Center for Infectious Disease"/>
            <person name="Wu L."/>
            <person name="Ma J."/>
        </authorList>
    </citation>
    <scope>NUCLEOTIDE SEQUENCE [LARGE SCALE GENOMIC DNA]</scope>
    <source>
        <strain evidence="8">JCM 12125</strain>
    </source>
</reference>
<feature type="region of interest" description="Disordered" evidence="5">
    <location>
        <begin position="1"/>
        <end position="23"/>
    </location>
</feature>
<keyword evidence="2 4" id="KW-0238">DNA-binding</keyword>
<dbReference type="SUPFAM" id="SSF48498">
    <property type="entry name" value="Tetracyclin repressor-like, C-terminal domain"/>
    <property type="match status" value="1"/>
</dbReference>
<feature type="domain" description="HTH tetR-type" evidence="6">
    <location>
        <begin position="25"/>
        <end position="85"/>
    </location>
</feature>
<dbReference type="RefSeq" id="WP_374039412.1">
    <property type="nucleotide sequence ID" value="NZ_CP169082.1"/>
</dbReference>
<evidence type="ECO:0000256" key="1">
    <source>
        <dbReference type="ARBA" id="ARBA00023015"/>
    </source>
</evidence>
<feature type="DNA-binding region" description="H-T-H motif" evidence="4">
    <location>
        <begin position="48"/>
        <end position="67"/>
    </location>
</feature>
<dbReference type="Gene3D" id="1.10.357.10">
    <property type="entry name" value="Tetracycline Repressor, domain 2"/>
    <property type="match status" value="1"/>
</dbReference>
<dbReference type="PRINTS" id="PR00455">
    <property type="entry name" value="HTHTETR"/>
</dbReference>